<gene>
    <name evidence="1" type="ORF">FVB9532_00451</name>
</gene>
<evidence type="ECO:0000313" key="2">
    <source>
        <dbReference type="Proteomes" id="UP000356253"/>
    </source>
</evidence>
<dbReference type="EMBL" id="CABVMM010000002">
    <property type="protein sequence ID" value="VVU99199.1"/>
    <property type="molecule type" value="Genomic_DNA"/>
</dbReference>
<evidence type="ECO:0000313" key="1">
    <source>
        <dbReference type="EMBL" id="VVU99199.1"/>
    </source>
</evidence>
<sequence>MINSKKTSIDHKKAFLGKGWSFPVRFNWATKNVEMVTAEKDIEESLFILLNTIKKERVMRPQYGHDLLPLVFKKIDNSLLHLLEDSITKAITLYESRIDLIQVKLNHHIQEGFIEIELLYVVRKTNSRHNVVFPFYLSQGTHVEQLETSKK</sequence>
<name>A0AC61Y4U8_9FLAO</name>
<comment type="caution">
    <text evidence="1">The sequence shown here is derived from an EMBL/GenBank/DDBJ whole genome shotgun (WGS) entry which is preliminary data.</text>
</comment>
<accession>A0AC61Y4U8</accession>
<proteinExistence type="predicted"/>
<dbReference type="Proteomes" id="UP000356253">
    <property type="component" value="Unassembled WGS sequence"/>
</dbReference>
<protein>
    <submittedName>
        <fullName evidence="1">Uncharacterized protein</fullName>
    </submittedName>
</protein>
<keyword evidence="2" id="KW-1185">Reference proteome</keyword>
<organism evidence="1 2">
    <name type="scientific">Mesonia oceanica</name>
    <dbReference type="NCBI Taxonomy" id="2687242"/>
    <lineage>
        <taxon>Bacteria</taxon>
        <taxon>Pseudomonadati</taxon>
        <taxon>Bacteroidota</taxon>
        <taxon>Flavobacteriia</taxon>
        <taxon>Flavobacteriales</taxon>
        <taxon>Flavobacteriaceae</taxon>
        <taxon>Mesonia</taxon>
    </lineage>
</organism>
<reference evidence="1" key="1">
    <citation type="submission" date="2019-09" db="EMBL/GenBank/DDBJ databases">
        <authorList>
            <person name="Rodrigo-Torres L."/>
            <person name="Arahal R. D."/>
            <person name="Lucena T."/>
        </authorList>
    </citation>
    <scope>NUCLEOTIDE SEQUENCE</scope>
    <source>
        <strain evidence="1">ISS653</strain>
    </source>
</reference>